<evidence type="ECO:0000256" key="4">
    <source>
        <dbReference type="ARBA" id="ARBA00022801"/>
    </source>
</evidence>
<evidence type="ECO:0000313" key="18">
    <source>
        <dbReference type="EMBL" id="TLG77081.1"/>
    </source>
</evidence>
<keyword evidence="6 18" id="KW-0269">Exonuclease</keyword>
<evidence type="ECO:0000256" key="8">
    <source>
        <dbReference type="ARBA" id="ARBA00023125"/>
    </source>
</evidence>
<dbReference type="GO" id="GO:0006302">
    <property type="term" value="P:double-strand break repair"/>
    <property type="evidence" value="ECO:0007669"/>
    <property type="project" value="InterPro"/>
</dbReference>
<keyword evidence="19" id="KW-1185">Reference proteome</keyword>
<dbReference type="InterPro" id="IPR038726">
    <property type="entry name" value="PDDEXK_AddAB-type"/>
</dbReference>
<dbReference type="InterPro" id="IPR000212">
    <property type="entry name" value="DNA_helicase_UvrD/REP"/>
</dbReference>
<dbReference type="PANTHER" id="PTHR11070">
    <property type="entry name" value="UVRD / RECB / PCRA DNA HELICASE FAMILY MEMBER"/>
    <property type="match status" value="1"/>
</dbReference>
<dbReference type="GO" id="GO:0005829">
    <property type="term" value="C:cytosol"/>
    <property type="evidence" value="ECO:0007669"/>
    <property type="project" value="TreeGrafter"/>
</dbReference>
<evidence type="ECO:0000256" key="2">
    <source>
        <dbReference type="ARBA" id="ARBA00022741"/>
    </source>
</evidence>
<evidence type="ECO:0000256" key="15">
    <source>
        <dbReference type="SAM" id="Coils"/>
    </source>
</evidence>
<dbReference type="GO" id="GO:0005524">
    <property type="term" value="F:ATP binding"/>
    <property type="evidence" value="ECO:0007669"/>
    <property type="project" value="UniProtKB-UniRule"/>
</dbReference>
<feature type="binding site" evidence="14">
    <location>
        <begin position="29"/>
        <end position="36"/>
    </location>
    <ligand>
        <name>ATP</name>
        <dbReference type="ChEBI" id="CHEBI:30616"/>
    </ligand>
</feature>
<dbReference type="SUPFAM" id="SSF52980">
    <property type="entry name" value="Restriction endonuclease-like"/>
    <property type="match status" value="1"/>
</dbReference>
<accession>A0A5R8QGB4</accession>
<dbReference type="RefSeq" id="WP_138189693.1">
    <property type="nucleotide sequence ID" value="NZ_VBWP01000001.1"/>
</dbReference>
<dbReference type="Proteomes" id="UP000306912">
    <property type="component" value="Unassembled WGS sequence"/>
</dbReference>
<protein>
    <recommendedName>
        <fullName evidence="12">DNA 3'-5' helicase</fullName>
        <ecNumber evidence="12">5.6.2.4</ecNumber>
    </recommendedName>
</protein>
<dbReference type="Pfam" id="PF00580">
    <property type="entry name" value="UvrD-helicase"/>
    <property type="match status" value="1"/>
</dbReference>
<dbReference type="GO" id="GO:0003677">
    <property type="term" value="F:DNA binding"/>
    <property type="evidence" value="ECO:0007669"/>
    <property type="project" value="UniProtKB-KW"/>
</dbReference>
<dbReference type="AlphaFoldDB" id="A0A5R8QGB4"/>
<dbReference type="CDD" id="cd17932">
    <property type="entry name" value="DEXQc_UvrD"/>
    <property type="match status" value="1"/>
</dbReference>
<keyword evidence="7 14" id="KW-0067">ATP-binding</keyword>
<evidence type="ECO:0000256" key="5">
    <source>
        <dbReference type="ARBA" id="ARBA00022806"/>
    </source>
</evidence>
<keyword evidence="5 14" id="KW-0347">Helicase</keyword>
<dbReference type="InterPro" id="IPR014152">
    <property type="entry name" value="AddA"/>
</dbReference>
<dbReference type="GO" id="GO:0043138">
    <property type="term" value="F:3'-5' DNA helicase activity"/>
    <property type="evidence" value="ECO:0007669"/>
    <property type="project" value="UniProtKB-EC"/>
</dbReference>
<feature type="domain" description="UvrD-like helicase C-terminal" evidence="17">
    <location>
        <begin position="486"/>
        <end position="776"/>
    </location>
</feature>
<sequence>MMAKPVNSQWTDDQWRAIAARNKQVLVAAAAGSGKTAVLVERIIRRIIDEQLDISQLLVLTFTNAAASQMKARVRSALEDLDKQDAFVAEQLMLLESADISTFHAFCLTIIRQQYYLLSIDPNFRIGDDVELQLLSDEAMSETLEQAYADASEDFLSFVDHYTSTRNDDQLADFIMMVYRLVQAQADGLDWLDTVYQRVLLMSEQAIDEQLLVHQAKSYIYESARSIADSFFELSQSPGIPEGYQAFFFKHYEQASLITAQKDWEDIRLQLVSYDWGRMPRVSADDKSLEQEQAKDRFAELKKTMNHLRDDYGVFTAELHERQSKAVLPHLHQLIELVKQYDAQFKQRKAERILLDFNDIEHYTLRLLREFPDVRALYQQRFKEILVDEYQDTNGVQEAIIQMMLGSETSLFLVGDMKQSIYKFRMADPSLFQAKYERFGVDDASENLRIDLNYNFRSRSEVLDTANFLCKQLFGSQFDGIVYDDAAQLYLGNKQYPEASMDTELLFIDMQGDDEDEESLAISSKDKTQAQVIGAKVEQLLTSGFEVFDKRTKAMRPVTPKDIVVLTRSRGALVGQLEAELRRLEIPAYSETLGGYFNSTEVRNMLSLLQVIDNPYQDIAFVGLLRSPIFGLDENELLTIKVRSEHGTMYERASEYLQQFSEMPLAIKLTDILAKIRSWQQSVRLQPLSDFINQLYTETQYYQFVGGLPNGKLRQANLDILLNRAKSFEQSGYRGLFKFNKLIGRLQEMNKDLNNARTVTDNEDVVRIMTIHASKGLEFPVVIFADLQKQMNISDLRGDCFVHQDLGIALSYVNLDERYKMTTLAQQVIKDMKRTELIAEELRVFYVALTRAQEKVIMTMTLDNVAEHKYLQRMIIPEWNLPFHLVRESRRYSDWILRAVARHNSFAIFAGNPIQVEEWSQYGVKLQYQVINAKEALREQLIAGAKLKSRTEFPSSGFNEGHVAEVLNSFDFTYPFIEQTEHYAKQSVSEIKRMAQAVYLGEQTEQLHGASIQFAEPGFISERGLADPRVRGIYYHNVLQHIDFSRDWNAENFANFLSDLAKEQKISEQAVATVQYEQLETLFHSEVSDWMRRASRVRKELPFSLLVEAKEVYPDWQGASVPVLVQGIMDVVLELPERIILVDYKTDMVGENTNEAQLLARYKIQLALYMRALKQAYPGRDVAGYLYFIESNQLISAL</sequence>
<evidence type="ECO:0000256" key="14">
    <source>
        <dbReference type="PROSITE-ProRule" id="PRU00560"/>
    </source>
</evidence>
<dbReference type="InParanoid" id="A0A5R8QGB4"/>
<keyword evidence="1" id="KW-0540">Nuclease</keyword>
<keyword evidence="10" id="KW-0413">Isomerase</keyword>
<comment type="caution">
    <text evidence="18">The sequence shown here is derived from an EMBL/GenBank/DDBJ whole genome shotgun (WGS) entry which is preliminary data.</text>
</comment>
<gene>
    <name evidence="18" type="primary">addA</name>
    <name evidence="18" type="ORF">FEZ08_00250</name>
</gene>
<dbReference type="GO" id="GO:0016887">
    <property type="term" value="F:ATP hydrolysis activity"/>
    <property type="evidence" value="ECO:0007669"/>
    <property type="project" value="RHEA"/>
</dbReference>
<comment type="catalytic activity">
    <reaction evidence="11">
        <text>Couples ATP hydrolysis with the unwinding of duplex DNA by translocating in the 3'-5' direction.</text>
        <dbReference type="EC" id="5.6.2.4"/>
    </reaction>
</comment>
<dbReference type="InterPro" id="IPR011335">
    <property type="entry name" value="Restrct_endonuc-II-like"/>
</dbReference>
<evidence type="ECO:0000256" key="10">
    <source>
        <dbReference type="ARBA" id="ARBA00023235"/>
    </source>
</evidence>
<organism evidence="18 19">
    <name type="scientific">Culicoidibacter larvae</name>
    <dbReference type="NCBI Taxonomy" id="2579976"/>
    <lineage>
        <taxon>Bacteria</taxon>
        <taxon>Bacillati</taxon>
        <taxon>Bacillota</taxon>
        <taxon>Culicoidibacteria</taxon>
        <taxon>Culicoidibacterales</taxon>
        <taxon>Culicoidibacteraceae</taxon>
        <taxon>Culicoidibacter</taxon>
    </lineage>
</organism>
<dbReference type="InterPro" id="IPR027417">
    <property type="entry name" value="P-loop_NTPase"/>
</dbReference>
<evidence type="ECO:0000256" key="3">
    <source>
        <dbReference type="ARBA" id="ARBA00022763"/>
    </source>
</evidence>
<dbReference type="Pfam" id="PF13361">
    <property type="entry name" value="UvrD_C"/>
    <property type="match status" value="1"/>
</dbReference>
<keyword evidence="15" id="KW-0175">Coiled coil</keyword>
<evidence type="ECO:0000259" key="16">
    <source>
        <dbReference type="PROSITE" id="PS51198"/>
    </source>
</evidence>
<reference evidence="18 19" key="1">
    <citation type="submission" date="2019-05" db="EMBL/GenBank/DDBJ databases">
        <title>Culicoidintestinum kansasii gen. nov., sp. nov. from the gastrointestinal tract of the biting midge, Culicoides sonorensis.</title>
        <authorList>
            <person name="Neupane S."/>
            <person name="Ghosh A."/>
            <person name="Gunther S."/>
            <person name="Martin K."/>
            <person name="Zurek L."/>
        </authorList>
    </citation>
    <scope>NUCLEOTIDE SEQUENCE [LARGE SCALE GENOMIC DNA]</scope>
    <source>
        <strain evidence="18 19">CS-1</strain>
    </source>
</reference>
<dbReference type="Pfam" id="PF12705">
    <property type="entry name" value="PDDEXK_1"/>
    <property type="match status" value="1"/>
</dbReference>
<keyword evidence="4 14" id="KW-0378">Hydrolase</keyword>
<proteinExistence type="predicted"/>
<keyword evidence="9" id="KW-0234">DNA repair</keyword>
<name>A0A5R8QGB4_9FIRM</name>
<feature type="coiled-coil region" evidence="15">
    <location>
        <begin position="284"/>
        <end position="311"/>
    </location>
</feature>
<dbReference type="EMBL" id="VBWP01000001">
    <property type="protein sequence ID" value="TLG77081.1"/>
    <property type="molecule type" value="Genomic_DNA"/>
</dbReference>
<dbReference type="NCBIfam" id="TIGR02785">
    <property type="entry name" value="addA_Gpos"/>
    <property type="match status" value="1"/>
</dbReference>
<dbReference type="PANTHER" id="PTHR11070:SF48">
    <property type="entry name" value="ATP-DEPENDENT HELICASE_NUCLEASE SUBUNIT A"/>
    <property type="match status" value="1"/>
</dbReference>
<dbReference type="PROSITE" id="PS51198">
    <property type="entry name" value="UVRD_HELICASE_ATP_BIND"/>
    <property type="match status" value="1"/>
</dbReference>
<feature type="domain" description="UvrD-like helicase ATP-binding" evidence="16">
    <location>
        <begin position="8"/>
        <end position="459"/>
    </location>
</feature>
<keyword evidence="3" id="KW-0227">DNA damage</keyword>
<dbReference type="SUPFAM" id="SSF52540">
    <property type="entry name" value="P-loop containing nucleoside triphosphate hydrolases"/>
    <property type="match status" value="1"/>
</dbReference>
<dbReference type="FunCoup" id="A0A5R8QGB4">
    <property type="interactions" value="6"/>
</dbReference>
<dbReference type="OrthoDB" id="9810135at2"/>
<evidence type="ECO:0000259" key="17">
    <source>
        <dbReference type="PROSITE" id="PS51217"/>
    </source>
</evidence>
<dbReference type="Gene3D" id="3.40.50.300">
    <property type="entry name" value="P-loop containing nucleotide triphosphate hydrolases"/>
    <property type="match status" value="4"/>
</dbReference>
<comment type="catalytic activity">
    <reaction evidence="13">
        <text>ATP + H2O = ADP + phosphate + H(+)</text>
        <dbReference type="Rhea" id="RHEA:13065"/>
        <dbReference type="ChEBI" id="CHEBI:15377"/>
        <dbReference type="ChEBI" id="CHEBI:15378"/>
        <dbReference type="ChEBI" id="CHEBI:30616"/>
        <dbReference type="ChEBI" id="CHEBI:43474"/>
        <dbReference type="ChEBI" id="CHEBI:456216"/>
        <dbReference type="EC" id="5.6.2.4"/>
    </reaction>
</comment>
<dbReference type="FunFam" id="3.40.50.300:FF:001236">
    <property type="entry name" value="ATP-dependent helicase/nuclease subunit A"/>
    <property type="match status" value="1"/>
</dbReference>
<dbReference type="Gene3D" id="3.90.320.10">
    <property type="match status" value="1"/>
</dbReference>
<dbReference type="InterPro" id="IPR014016">
    <property type="entry name" value="UvrD-like_ATP-bd"/>
</dbReference>
<dbReference type="GO" id="GO:0000725">
    <property type="term" value="P:recombinational repair"/>
    <property type="evidence" value="ECO:0007669"/>
    <property type="project" value="TreeGrafter"/>
</dbReference>
<evidence type="ECO:0000313" key="19">
    <source>
        <dbReference type="Proteomes" id="UP000306912"/>
    </source>
</evidence>
<dbReference type="InterPro" id="IPR014017">
    <property type="entry name" value="DNA_helicase_UvrD-like_C"/>
</dbReference>
<dbReference type="GO" id="GO:0033202">
    <property type="term" value="C:DNA helicase complex"/>
    <property type="evidence" value="ECO:0007669"/>
    <property type="project" value="TreeGrafter"/>
</dbReference>
<evidence type="ECO:0000256" key="6">
    <source>
        <dbReference type="ARBA" id="ARBA00022839"/>
    </source>
</evidence>
<evidence type="ECO:0000256" key="9">
    <source>
        <dbReference type="ARBA" id="ARBA00023204"/>
    </source>
</evidence>
<keyword evidence="8" id="KW-0238">DNA-binding</keyword>
<dbReference type="InterPro" id="IPR011604">
    <property type="entry name" value="PDDEXK-like_dom_sf"/>
</dbReference>
<dbReference type="PROSITE" id="PS51217">
    <property type="entry name" value="UVRD_HELICASE_CTER"/>
    <property type="match status" value="1"/>
</dbReference>
<evidence type="ECO:0000256" key="12">
    <source>
        <dbReference type="ARBA" id="ARBA00034808"/>
    </source>
</evidence>
<evidence type="ECO:0000256" key="11">
    <source>
        <dbReference type="ARBA" id="ARBA00034617"/>
    </source>
</evidence>
<evidence type="ECO:0000256" key="1">
    <source>
        <dbReference type="ARBA" id="ARBA00022722"/>
    </source>
</evidence>
<evidence type="ECO:0000256" key="13">
    <source>
        <dbReference type="ARBA" id="ARBA00048988"/>
    </source>
</evidence>
<evidence type="ECO:0000256" key="7">
    <source>
        <dbReference type="ARBA" id="ARBA00022840"/>
    </source>
</evidence>
<dbReference type="EC" id="5.6.2.4" evidence="12"/>
<keyword evidence="2 14" id="KW-0547">Nucleotide-binding</keyword>
<dbReference type="GO" id="GO:0004527">
    <property type="term" value="F:exonuclease activity"/>
    <property type="evidence" value="ECO:0007669"/>
    <property type="project" value="UniProtKB-KW"/>
</dbReference>